<dbReference type="InterPro" id="IPR036663">
    <property type="entry name" value="Fumarylacetoacetase_C_sf"/>
</dbReference>
<dbReference type="AlphaFoldDB" id="A0A8T4IF53"/>
<sequence>MNASAKAIAERFVDARRSATALSQYPGSPPDTLEQAYRIQDEAIALNAQPVLGWKVGRIMPPLDTQYGADRLAGPIFSATGAGDTNPMPVFANGFAAGEAEFLLRIGKRAPQGKTEFTLDEAADMLDAVHLGIEVASSPFPGINDMGPGVTISDFGNNFGLLIGAAVADWRNCGFTDWNVTSYRNGEEIGHGKASAMPDGPIGAASFLFSLLAKRGIAVEPGQWISSGAVTGVHPVSVGDEFAARFNGHDLLTCTFIAAGASG</sequence>
<dbReference type="RefSeq" id="WP_284052193.1">
    <property type="nucleotide sequence ID" value="NZ_JAGRQC010000001.1"/>
</dbReference>
<reference evidence="1" key="1">
    <citation type="submission" date="2021-04" db="EMBL/GenBank/DDBJ databases">
        <title>Ouciella asimina sp. nov., isolated from the surface seawater in the hydrothermal field of Okinawa Trough.</title>
        <authorList>
            <person name="Shuang W."/>
        </authorList>
    </citation>
    <scope>NUCLEOTIDE SEQUENCE</scope>
    <source>
        <strain evidence="1">LXI357</strain>
    </source>
</reference>
<dbReference type="SUPFAM" id="SSF56529">
    <property type="entry name" value="FAH"/>
    <property type="match status" value="1"/>
</dbReference>
<comment type="caution">
    <text evidence="1">The sequence shown here is derived from an EMBL/GenBank/DDBJ whole genome shotgun (WGS) entry which is preliminary data.</text>
</comment>
<evidence type="ECO:0000313" key="2">
    <source>
        <dbReference type="Proteomes" id="UP000676996"/>
    </source>
</evidence>
<accession>A0A8T4IF53</accession>
<name>A0A8T4IF53_9SPHN</name>
<dbReference type="PANTHER" id="PTHR30143:SF0">
    <property type="entry name" value="2-KETO-4-PENTENOATE HYDRATASE"/>
    <property type="match status" value="1"/>
</dbReference>
<dbReference type="GO" id="GO:0008684">
    <property type="term" value="F:2-oxopent-4-enoate hydratase activity"/>
    <property type="evidence" value="ECO:0007669"/>
    <property type="project" value="TreeGrafter"/>
</dbReference>
<protein>
    <submittedName>
        <fullName evidence="1">2-keto-4-pentenoate hydratase</fullName>
    </submittedName>
</protein>
<dbReference type="PANTHER" id="PTHR30143">
    <property type="entry name" value="ACID HYDRATASE"/>
    <property type="match status" value="1"/>
</dbReference>
<organism evidence="1 2">
    <name type="scientific">Stakelama marina</name>
    <dbReference type="NCBI Taxonomy" id="2826939"/>
    <lineage>
        <taxon>Bacteria</taxon>
        <taxon>Pseudomonadati</taxon>
        <taxon>Pseudomonadota</taxon>
        <taxon>Alphaproteobacteria</taxon>
        <taxon>Sphingomonadales</taxon>
        <taxon>Sphingomonadaceae</taxon>
        <taxon>Stakelama</taxon>
    </lineage>
</organism>
<dbReference type="InterPro" id="IPR050772">
    <property type="entry name" value="Hydratase-Decarb/MhpD_sf"/>
</dbReference>
<dbReference type="EMBL" id="JAGRQC010000001">
    <property type="protein sequence ID" value="MBR0550896.1"/>
    <property type="molecule type" value="Genomic_DNA"/>
</dbReference>
<gene>
    <name evidence="1" type="ORF">J7S20_00080</name>
</gene>
<evidence type="ECO:0000313" key="1">
    <source>
        <dbReference type="EMBL" id="MBR0550896.1"/>
    </source>
</evidence>
<dbReference type="GO" id="GO:0005737">
    <property type="term" value="C:cytoplasm"/>
    <property type="evidence" value="ECO:0007669"/>
    <property type="project" value="TreeGrafter"/>
</dbReference>
<proteinExistence type="predicted"/>
<keyword evidence="2" id="KW-1185">Reference proteome</keyword>
<dbReference type="Proteomes" id="UP000676996">
    <property type="component" value="Unassembled WGS sequence"/>
</dbReference>
<dbReference type="Gene3D" id="3.90.850.10">
    <property type="entry name" value="Fumarylacetoacetase-like, C-terminal domain"/>
    <property type="match status" value="1"/>
</dbReference>